<feature type="transmembrane region" description="Helical" evidence="13">
    <location>
        <begin position="964"/>
        <end position="988"/>
    </location>
</feature>
<dbReference type="InterPro" id="IPR044878">
    <property type="entry name" value="UbiA_sf"/>
</dbReference>
<evidence type="ECO:0000256" key="1">
    <source>
        <dbReference type="ARBA" id="ARBA00004141"/>
    </source>
</evidence>
<proteinExistence type="inferred from homology"/>
<dbReference type="CDD" id="cd13957">
    <property type="entry name" value="PT_UbiA_Cox10"/>
    <property type="match status" value="1"/>
</dbReference>
<dbReference type="PANTHER" id="PTHR43448:SF2">
    <property type="entry name" value="PROTOHEME IX FARNESYLTRANSFERASE, MITOCHONDRIAL"/>
    <property type="match status" value="1"/>
</dbReference>
<evidence type="ECO:0000256" key="10">
    <source>
        <dbReference type="PROSITE-ProRule" id="PRU00283"/>
    </source>
</evidence>
<feature type="transmembrane region" description="Helical" evidence="13">
    <location>
        <begin position="1091"/>
        <end position="1112"/>
    </location>
</feature>
<evidence type="ECO:0000256" key="12">
    <source>
        <dbReference type="SAM" id="MobiDB-lite"/>
    </source>
</evidence>
<dbReference type="GO" id="GO:0006784">
    <property type="term" value="P:heme A biosynthetic process"/>
    <property type="evidence" value="ECO:0007669"/>
    <property type="project" value="TreeGrafter"/>
</dbReference>
<evidence type="ECO:0000256" key="4">
    <source>
        <dbReference type="ARBA" id="ARBA00022679"/>
    </source>
</evidence>
<name>A0A418BAP8_9STRA</name>
<dbReference type="GO" id="GO:0005524">
    <property type="term" value="F:ATP binding"/>
    <property type="evidence" value="ECO:0007669"/>
    <property type="project" value="InterPro"/>
</dbReference>
<comment type="subcellular location">
    <subcellularLocation>
        <location evidence="1">Membrane</location>
        <topology evidence="1">Multi-pass membrane protein</topology>
    </subcellularLocation>
</comment>
<dbReference type="SUPFAM" id="SSF49879">
    <property type="entry name" value="SMAD/FHA domain"/>
    <property type="match status" value="1"/>
</dbReference>
<feature type="transmembrane region" description="Helical" evidence="13">
    <location>
        <begin position="1064"/>
        <end position="1085"/>
    </location>
</feature>
<keyword evidence="7" id="KW-0350">Heme biosynthesis</keyword>
<evidence type="ECO:0000256" key="11">
    <source>
        <dbReference type="SAM" id="Coils"/>
    </source>
</evidence>
<dbReference type="VEuPathDB" id="FungiDB:H310_09144"/>
<feature type="region of interest" description="Disordered" evidence="12">
    <location>
        <begin position="819"/>
        <end position="845"/>
    </location>
</feature>
<keyword evidence="5 13" id="KW-0812">Transmembrane</keyword>
<dbReference type="Gene3D" id="1.10.357.140">
    <property type="entry name" value="UbiA prenyltransferase"/>
    <property type="match status" value="1"/>
</dbReference>
<feature type="coiled-coil region" evidence="11">
    <location>
        <begin position="233"/>
        <end position="368"/>
    </location>
</feature>
<feature type="region of interest" description="Disordered" evidence="12">
    <location>
        <begin position="646"/>
        <end position="748"/>
    </location>
</feature>
<dbReference type="GO" id="GO:0016020">
    <property type="term" value="C:membrane"/>
    <property type="evidence" value="ECO:0007669"/>
    <property type="project" value="UniProtKB-SubCell"/>
</dbReference>
<dbReference type="VEuPathDB" id="FungiDB:H310_09143"/>
<evidence type="ECO:0000256" key="9">
    <source>
        <dbReference type="ARBA" id="ARBA00030253"/>
    </source>
</evidence>
<keyword evidence="6 13" id="KW-1133">Transmembrane helix</keyword>
<dbReference type="InterPro" id="IPR030470">
    <property type="entry name" value="UbiA_prenylTrfase_CS"/>
</dbReference>
<dbReference type="GO" id="GO:0008017">
    <property type="term" value="F:microtubule binding"/>
    <property type="evidence" value="ECO:0007669"/>
    <property type="project" value="InterPro"/>
</dbReference>
<dbReference type="InterPro" id="IPR006369">
    <property type="entry name" value="Protohaem_IX_farnesylTrfase"/>
</dbReference>
<dbReference type="PROSITE" id="PS50067">
    <property type="entry name" value="KINESIN_MOTOR_2"/>
    <property type="match status" value="1"/>
</dbReference>
<evidence type="ECO:0000256" key="2">
    <source>
        <dbReference type="ARBA" id="ARBA00005985"/>
    </source>
</evidence>
<evidence type="ECO:0000256" key="8">
    <source>
        <dbReference type="ARBA" id="ARBA00023136"/>
    </source>
</evidence>
<sequence length="1315" mass="145607">MIAALSPASVNFQVCCHGCRAGAPWTVQETLGTLRYADRAKQIKNQAIVNEDPNQMLIRQKSWTDRLKETEELAKKREEQLKAIGLSTNLHDIRAKAKTEPHLLNLNEDQQMSEKLFYFFQIGTDADQPQTIILGGLGILKEHCMVERHEVDTDLKITAMPGASVVVNGDFVSSGETRVLQHNDRLILGNVNVLRVVIPAQRTEENTGADATYDWQFAMKEMNCKQMDFKDDVSQTDKEVAEMESRIKDMEARMKEAQESANVKMDKQREEWEAHVKLMQEEMKRKEVELKSQLQRTEEGGEVDKKKLAEQLAEQETKLAEEMAKAEVVYERKQSELMQKQRDLEQSLQKQMRETKRLAEKKEREQLERSLLAQELLRTIPLVKEANSICEELHKPVTFSVKLLPTKPKLAQLGLHTDMTDAIGTELKVFVTFQDAGTYRSVLWDVEKFDNQIFEMRDLYQASKLCRDVFVAFKYDQQLRGISCPLNFSSRRRWFQDESNHVSQVAATASVDPIMDFVVCVECPITNDLLEYFRSTPVEFSVFGNVPSSSLKTQPHEVLSLDDKPTKPKKEDGDSIDSLRQALAIAESKLQMQEKVLVENSVEVETQHAELDAVRAALAKAQAERDQMTELVAKLQKTNRNLKEKLEDSYIHTDTPGAAVPRATTGIQTDDTSTLPAPSSTPKSSKKHRTKKRPGTHRSHAEKLDDEDRHDSDVLEGTGRKNEPKQPVLAPSDAVEAPPPTMSNTPVGANVVRTPPKPIPNLNPGQTVPDTLSFTAAQHVAGDNLSANSNSTVSMKHDKAKGYLSAQTSSPAKVYVADSDHHPIPGSSLPPITPGAKPPPQRSGKDNLAGGIALTAELKRALQAFRADQPEYVANMLALRRNHALTAQMRRHNAPVFRILRLSTRTDAQISSTLSHVSAASVAVPLSLKERLTIYSQLSKARLSALVVLTAGSGFFMMGGPISWSAFAALSVGTTLAAASANTFNQAWEIKTDSMMKRTMTRPLPRGAITRNHAVAFGAATAVTSTALLAAACNPLTASLSLFNIGLYSLVYTPMKQTSEWNTWVGALVGAIPPVMGVTAANGMLLSPEAMLTGAALFMWQMPHFFALSWRLRHDYARGGYKMIPCADPTGVRTSGVIMRYALGLTALPVAAAASGATSYMFALEGLAINAYAVNLARKFYAAPSTANAQKVFLCSLWYLPAVLGLMVFHSKNWDEETAEAKQLQHEPLLQLVEGSSETNQTATVAVDAWTRRVNEVKSYLKEVCVHEYLWKPTNSTAVKSDDSHLFCPIVVTESALDTVHTTRALTKDMSQPTH</sequence>
<dbReference type="PANTHER" id="PTHR43448">
    <property type="entry name" value="PROTOHEME IX FARNESYLTRANSFERASE, MITOCHONDRIAL"/>
    <property type="match status" value="1"/>
</dbReference>
<keyword evidence="8 13" id="KW-0472">Membrane</keyword>
<dbReference type="EMBL" id="QUSY01000004">
    <property type="protein sequence ID" value="RHY35322.1"/>
    <property type="molecule type" value="Genomic_DNA"/>
</dbReference>
<dbReference type="Pfam" id="PF01040">
    <property type="entry name" value="UbiA"/>
    <property type="match status" value="1"/>
</dbReference>
<evidence type="ECO:0000256" key="3">
    <source>
        <dbReference type="ARBA" id="ARBA00016335"/>
    </source>
</evidence>
<evidence type="ECO:0000259" key="14">
    <source>
        <dbReference type="PROSITE" id="PS50067"/>
    </source>
</evidence>
<evidence type="ECO:0000313" key="15">
    <source>
        <dbReference type="EMBL" id="RHY35322.1"/>
    </source>
</evidence>
<dbReference type="PROSITE" id="PS00943">
    <property type="entry name" value="UBIA"/>
    <property type="match status" value="1"/>
</dbReference>
<feature type="compositionally biased region" description="Basic residues" evidence="12">
    <location>
        <begin position="684"/>
        <end position="698"/>
    </location>
</feature>
<feature type="region of interest" description="Disordered" evidence="12">
    <location>
        <begin position="549"/>
        <end position="575"/>
    </location>
</feature>
<evidence type="ECO:0000313" key="16">
    <source>
        <dbReference type="Proteomes" id="UP000285060"/>
    </source>
</evidence>
<organism evidence="15 16">
    <name type="scientific">Aphanomyces invadans</name>
    <dbReference type="NCBI Taxonomy" id="157072"/>
    <lineage>
        <taxon>Eukaryota</taxon>
        <taxon>Sar</taxon>
        <taxon>Stramenopiles</taxon>
        <taxon>Oomycota</taxon>
        <taxon>Saprolegniomycetes</taxon>
        <taxon>Saprolegniales</taxon>
        <taxon>Verrucalvaceae</taxon>
        <taxon>Aphanomyces</taxon>
    </lineage>
</organism>
<dbReference type="InterPro" id="IPR027417">
    <property type="entry name" value="P-loop_NTPase"/>
</dbReference>
<dbReference type="HAMAP" id="MF_00154">
    <property type="entry name" value="CyoE_CtaB"/>
    <property type="match status" value="1"/>
</dbReference>
<feature type="compositionally biased region" description="Basic and acidic residues" evidence="12">
    <location>
        <begin position="559"/>
        <end position="573"/>
    </location>
</feature>
<dbReference type="InterPro" id="IPR001752">
    <property type="entry name" value="Kinesin_motor_dom"/>
</dbReference>
<reference evidence="15 16" key="1">
    <citation type="submission" date="2018-08" db="EMBL/GenBank/DDBJ databases">
        <title>Aphanomyces genome sequencing and annotation.</title>
        <authorList>
            <person name="Minardi D."/>
            <person name="Oidtmann B."/>
            <person name="Van Der Giezen M."/>
            <person name="Studholme D.J."/>
        </authorList>
    </citation>
    <scope>NUCLEOTIDE SEQUENCE [LARGE SCALE GENOMIC DNA]</scope>
    <source>
        <strain evidence="15 16">NJM0002</strain>
    </source>
</reference>
<feature type="compositionally biased region" description="Pro residues" evidence="12">
    <location>
        <begin position="831"/>
        <end position="841"/>
    </location>
</feature>
<comment type="caution">
    <text evidence="10">Lacks conserved residue(s) required for the propagation of feature annotation.</text>
</comment>
<dbReference type="InterPro" id="IPR000537">
    <property type="entry name" value="UbiA_prenyltransferase"/>
</dbReference>
<gene>
    <name evidence="15" type="ORF">DYB32_000223</name>
</gene>
<accession>A0A418BAP8</accession>
<dbReference type="Gene3D" id="2.60.200.20">
    <property type="match status" value="1"/>
</dbReference>
<feature type="compositionally biased region" description="Low complexity" evidence="12">
    <location>
        <begin position="669"/>
        <end position="683"/>
    </location>
</feature>
<dbReference type="SUPFAM" id="SSF52540">
    <property type="entry name" value="P-loop containing nucleoside triphosphate hydrolases"/>
    <property type="match status" value="1"/>
</dbReference>
<dbReference type="GO" id="GO:0003777">
    <property type="term" value="F:microtubule motor activity"/>
    <property type="evidence" value="ECO:0007669"/>
    <property type="project" value="InterPro"/>
</dbReference>
<feature type="transmembrane region" description="Helical" evidence="13">
    <location>
        <begin position="1141"/>
        <end position="1169"/>
    </location>
</feature>
<evidence type="ECO:0000256" key="6">
    <source>
        <dbReference type="ARBA" id="ARBA00022989"/>
    </source>
</evidence>
<dbReference type="Gene3D" id="3.40.850.10">
    <property type="entry name" value="Kinesin motor domain"/>
    <property type="match status" value="1"/>
</dbReference>
<dbReference type="GO" id="GO:0007018">
    <property type="term" value="P:microtubule-based movement"/>
    <property type="evidence" value="ECO:0007669"/>
    <property type="project" value="InterPro"/>
</dbReference>
<dbReference type="GO" id="GO:0005739">
    <property type="term" value="C:mitochondrion"/>
    <property type="evidence" value="ECO:0007669"/>
    <property type="project" value="TreeGrafter"/>
</dbReference>
<feature type="transmembrane region" description="Helical" evidence="13">
    <location>
        <begin position="1009"/>
        <end position="1030"/>
    </location>
</feature>
<dbReference type="InterPro" id="IPR036961">
    <property type="entry name" value="Kinesin_motor_dom_sf"/>
</dbReference>
<protein>
    <recommendedName>
        <fullName evidence="3">Protoheme IX farnesyltransferase, mitochondrial</fullName>
    </recommendedName>
    <alternativeName>
        <fullName evidence="9">Heme O synthase</fullName>
    </alternativeName>
</protein>
<feature type="domain" description="Kinesin motor" evidence="14">
    <location>
        <begin position="1"/>
        <end position="43"/>
    </location>
</feature>
<comment type="caution">
    <text evidence="15">The sequence shown here is derived from an EMBL/GenBank/DDBJ whole genome shotgun (WGS) entry which is preliminary data.</text>
</comment>
<keyword evidence="16" id="KW-1185">Reference proteome</keyword>
<dbReference type="GO" id="GO:0008495">
    <property type="term" value="F:protoheme IX farnesyltransferase activity"/>
    <property type="evidence" value="ECO:0007669"/>
    <property type="project" value="InterPro"/>
</dbReference>
<comment type="similarity">
    <text evidence="2">Belongs to the UbiA prenyltransferase family.</text>
</comment>
<comment type="similarity">
    <text evidence="10">Belongs to the TRAFAC class myosin-kinesin ATPase superfamily. Kinesin family.</text>
</comment>
<keyword evidence="11" id="KW-0175">Coiled coil</keyword>
<evidence type="ECO:0000256" key="13">
    <source>
        <dbReference type="SAM" id="Phobius"/>
    </source>
</evidence>
<keyword evidence="4" id="KW-0808">Transferase</keyword>
<feature type="compositionally biased region" description="Basic and acidic residues" evidence="12">
    <location>
        <begin position="699"/>
        <end position="724"/>
    </location>
</feature>
<dbReference type="NCBIfam" id="TIGR01473">
    <property type="entry name" value="cyoE_ctaB"/>
    <property type="match status" value="1"/>
</dbReference>
<feature type="transmembrane region" description="Helical" evidence="13">
    <location>
        <begin position="1036"/>
        <end position="1052"/>
    </location>
</feature>
<dbReference type="InterPro" id="IPR008984">
    <property type="entry name" value="SMAD_FHA_dom_sf"/>
</dbReference>
<evidence type="ECO:0000256" key="5">
    <source>
        <dbReference type="ARBA" id="ARBA00022692"/>
    </source>
</evidence>
<dbReference type="FunFam" id="1.10.357.140:FF:000006">
    <property type="entry name" value="Protoheme IX farnesyltransferase, mitochondrial"/>
    <property type="match status" value="1"/>
</dbReference>
<dbReference type="Proteomes" id="UP000285060">
    <property type="component" value="Unassembled WGS sequence"/>
</dbReference>
<evidence type="ECO:0000256" key="7">
    <source>
        <dbReference type="ARBA" id="ARBA00023133"/>
    </source>
</evidence>